<comment type="similarity">
    <text evidence="2">Belongs to the lin-54 family.</text>
</comment>
<dbReference type="PANTHER" id="PTHR46159:SF18">
    <property type="entry name" value="CRC DOMAIN-CONTAINING PROTEIN"/>
    <property type="match status" value="1"/>
</dbReference>
<evidence type="ECO:0000256" key="1">
    <source>
        <dbReference type="ARBA" id="ARBA00004123"/>
    </source>
</evidence>
<evidence type="ECO:0000313" key="7">
    <source>
        <dbReference type="Proteomes" id="UP000886885"/>
    </source>
</evidence>
<feature type="region of interest" description="Disordered" evidence="4">
    <location>
        <begin position="72"/>
        <end position="91"/>
    </location>
</feature>
<name>A0A8X8DDT8_POPTO</name>
<accession>A0A8X8DDT8</accession>
<proteinExistence type="inferred from homology"/>
<dbReference type="GO" id="GO:0003700">
    <property type="term" value="F:DNA-binding transcription factor activity"/>
    <property type="evidence" value="ECO:0007669"/>
    <property type="project" value="InterPro"/>
</dbReference>
<dbReference type="EMBL" id="JAAWWB010000002">
    <property type="protein sequence ID" value="KAG6788885.1"/>
    <property type="molecule type" value="Genomic_DNA"/>
</dbReference>
<dbReference type="Proteomes" id="UP000886885">
    <property type="component" value="Chromosome 1D"/>
</dbReference>
<evidence type="ECO:0000259" key="5">
    <source>
        <dbReference type="PROSITE" id="PS51634"/>
    </source>
</evidence>
<feature type="domain" description="CRC" evidence="5">
    <location>
        <begin position="461"/>
        <end position="589"/>
    </location>
</feature>
<feature type="compositionally biased region" description="Basic and acidic residues" evidence="4">
    <location>
        <begin position="75"/>
        <end position="85"/>
    </location>
</feature>
<dbReference type="Pfam" id="PF03638">
    <property type="entry name" value="TCR"/>
    <property type="match status" value="1"/>
</dbReference>
<dbReference type="InterPro" id="IPR005172">
    <property type="entry name" value="CRC"/>
</dbReference>
<dbReference type="GO" id="GO:0005634">
    <property type="term" value="C:nucleus"/>
    <property type="evidence" value="ECO:0007669"/>
    <property type="project" value="UniProtKB-SubCell"/>
</dbReference>
<reference evidence="6" key="1">
    <citation type="journal article" date="2020" name="bioRxiv">
        <title>Hybrid origin of Populus tomentosa Carr. identified through genome sequencing and phylogenomic analysis.</title>
        <authorList>
            <person name="An X."/>
            <person name="Gao K."/>
            <person name="Chen Z."/>
            <person name="Li J."/>
            <person name="Yang X."/>
            <person name="Yang X."/>
            <person name="Zhou J."/>
            <person name="Guo T."/>
            <person name="Zhao T."/>
            <person name="Huang S."/>
            <person name="Miao D."/>
            <person name="Khan W.U."/>
            <person name="Rao P."/>
            <person name="Ye M."/>
            <person name="Lei B."/>
            <person name="Liao W."/>
            <person name="Wang J."/>
            <person name="Ji L."/>
            <person name="Li Y."/>
            <person name="Guo B."/>
            <person name="Mustafa N.S."/>
            <person name="Li S."/>
            <person name="Yun Q."/>
            <person name="Keller S.R."/>
            <person name="Mao J."/>
            <person name="Zhang R."/>
            <person name="Strauss S.H."/>
        </authorList>
    </citation>
    <scope>NUCLEOTIDE SEQUENCE</scope>
    <source>
        <strain evidence="6">GM15</strain>
        <tissue evidence="6">Leaf</tissue>
    </source>
</reference>
<dbReference type="PROSITE" id="PS51634">
    <property type="entry name" value="CRC"/>
    <property type="match status" value="1"/>
</dbReference>
<evidence type="ECO:0000256" key="4">
    <source>
        <dbReference type="SAM" id="MobiDB-lite"/>
    </source>
</evidence>
<evidence type="ECO:0000256" key="2">
    <source>
        <dbReference type="ARBA" id="ARBA00007267"/>
    </source>
</evidence>
<sequence length="647" mass="72048">MVSIFVIEDFNLYVVSEMPGSDVYRQSDIQPKPQLMPCFLKGVQSYSSSGCIDEHLADPFKEDNIMNSSMSSLTSHKETTTKADDTNTGNGKATVLMSDQTGEELPSVSMNFFDATAREKETERFGEFLQCLSGNVDDHVESDIFGDTFFGEQHHELFSPQNIELQAAGGQHDKLGASFQIFPEFLQRDEAYKYSKESLGSLSKESVKSNSYPISSRVNYGSAMLSSIQEADQRHRGIRRHLHFGAAISCKHAGNGTHEAANLCSPARQTDFESFVPPHVETRGISGIWQARSCSQTATLWSSFSPSACESVRSACIPSVGDLHLNSFVRSESVGSEFSTSKKLGGNLHQQEETLMSDRDHYLCKEIDGIPVLSFSGEIYSHLGYEQQESQAAVGAGSSSYQSSSIMHPPCDSLHLIPYEQQASLCKGTMPSSEYADIVELNQMSPQRNRKKAKYTIKSEGCRRCNCKKSRCLKLYCECFAAGIYCLDTCSCENCINKPEYEDTVLDMRQQTEARNPLAFAPKVVNNATNSPANMMEEGKRMKTSSSRHKKGCNCKKSKCSKKYCECFQVCINIPGSISAKEFLKKFCSFSFLVWMKLISHSIFGIDVMIIFAFELERVELDAVMDADVKDVTILMETKQVTLYSID</sequence>
<keyword evidence="7" id="KW-1185">Reference proteome</keyword>
<keyword evidence="3" id="KW-0539">Nucleus</keyword>
<comment type="subcellular location">
    <subcellularLocation>
        <location evidence="1">Nucleus</location>
    </subcellularLocation>
</comment>
<dbReference type="SMART" id="SM01114">
    <property type="entry name" value="CXC"/>
    <property type="match status" value="2"/>
</dbReference>
<dbReference type="AlphaFoldDB" id="A0A8X8DDT8"/>
<protein>
    <recommendedName>
        <fullName evidence="5">CRC domain-containing protein</fullName>
    </recommendedName>
</protein>
<dbReference type="InterPro" id="IPR033467">
    <property type="entry name" value="Tesmin/TSO1-like_CXC"/>
</dbReference>
<evidence type="ECO:0000256" key="3">
    <source>
        <dbReference type="ARBA" id="ARBA00023242"/>
    </source>
</evidence>
<gene>
    <name evidence="6" type="ORF">POTOM_004963</name>
</gene>
<dbReference type="OrthoDB" id="6283463at2759"/>
<evidence type="ECO:0000313" key="6">
    <source>
        <dbReference type="EMBL" id="KAG6788885.1"/>
    </source>
</evidence>
<comment type="caution">
    <text evidence="6">The sequence shown here is derived from an EMBL/GenBank/DDBJ whole genome shotgun (WGS) entry which is preliminary data.</text>
</comment>
<organism evidence="6 7">
    <name type="scientific">Populus tomentosa</name>
    <name type="common">Chinese white poplar</name>
    <dbReference type="NCBI Taxonomy" id="118781"/>
    <lineage>
        <taxon>Eukaryota</taxon>
        <taxon>Viridiplantae</taxon>
        <taxon>Streptophyta</taxon>
        <taxon>Embryophyta</taxon>
        <taxon>Tracheophyta</taxon>
        <taxon>Spermatophyta</taxon>
        <taxon>Magnoliopsida</taxon>
        <taxon>eudicotyledons</taxon>
        <taxon>Gunneridae</taxon>
        <taxon>Pentapetalae</taxon>
        <taxon>rosids</taxon>
        <taxon>fabids</taxon>
        <taxon>Malpighiales</taxon>
        <taxon>Salicaceae</taxon>
        <taxon>Saliceae</taxon>
        <taxon>Populus</taxon>
    </lineage>
</organism>
<dbReference type="PANTHER" id="PTHR46159">
    <property type="entry name" value="PROTEIN TESMIN/TSO1-LIKE CXC 2"/>
    <property type="match status" value="1"/>
</dbReference>
<dbReference type="InterPro" id="IPR044522">
    <property type="entry name" value="TSO1-like"/>
</dbReference>